<gene>
    <name evidence="16" type="ORF">CcCBS67573_g03523</name>
</gene>
<evidence type="ECO:0000256" key="12">
    <source>
        <dbReference type="ARBA" id="ARBA00023004"/>
    </source>
</evidence>
<evidence type="ECO:0000256" key="3">
    <source>
        <dbReference type="ARBA" id="ARBA00004569"/>
    </source>
</evidence>
<keyword evidence="10" id="KW-0479">Metal-binding</keyword>
<proteinExistence type="predicted"/>
<keyword evidence="9" id="KW-0349">Heme</keyword>
<evidence type="ECO:0000256" key="5">
    <source>
        <dbReference type="ARBA" id="ARBA00012505"/>
    </source>
</evidence>
<keyword evidence="13" id="KW-0496">Mitochondrion</keyword>
<dbReference type="GO" id="GO:0043546">
    <property type="term" value="F:molybdopterin cofactor binding"/>
    <property type="evidence" value="ECO:0007669"/>
    <property type="project" value="TreeGrafter"/>
</dbReference>
<keyword evidence="12" id="KW-0408">Iron</keyword>
<dbReference type="SMART" id="SM01117">
    <property type="entry name" value="Cyt-b5"/>
    <property type="match status" value="1"/>
</dbReference>
<evidence type="ECO:0000256" key="11">
    <source>
        <dbReference type="ARBA" id="ARBA00023002"/>
    </source>
</evidence>
<dbReference type="InterPro" id="IPR018506">
    <property type="entry name" value="Cyt_B5_heme-BS"/>
</dbReference>
<dbReference type="EC" id="1.8.3.1" evidence="5"/>
<dbReference type="STRING" id="246404.A0A507FFS9"/>
<dbReference type="GO" id="GO:0006790">
    <property type="term" value="P:sulfur compound metabolic process"/>
    <property type="evidence" value="ECO:0007669"/>
    <property type="project" value="TreeGrafter"/>
</dbReference>
<accession>A0A507FFS9</accession>
<dbReference type="Gene3D" id="3.10.120.10">
    <property type="entry name" value="Cytochrome b5-like heme/steroid binding domain"/>
    <property type="match status" value="1"/>
</dbReference>
<dbReference type="Proteomes" id="UP000320333">
    <property type="component" value="Unassembled WGS sequence"/>
</dbReference>
<dbReference type="GO" id="GO:0020037">
    <property type="term" value="F:heme binding"/>
    <property type="evidence" value="ECO:0007669"/>
    <property type="project" value="InterPro"/>
</dbReference>
<dbReference type="InterPro" id="IPR036400">
    <property type="entry name" value="Cyt_B5-like_heme/steroid_sf"/>
</dbReference>
<dbReference type="PROSITE" id="PS00191">
    <property type="entry name" value="CYTOCHROME_B5_1"/>
    <property type="match status" value="1"/>
</dbReference>
<dbReference type="FunFam" id="3.10.120.10:FF:000007">
    <property type="entry name" value="Sulfite oxidase, mitochondrial"/>
    <property type="match status" value="1"/>
</dbReference>
<evidence type="ECO:0000256" key="1">
    <source>
        <dbReference type="ARBA" id="ARBA00001924"/>
    </source>
</evidence>
<evidence type="ECO:0000313" key="17">
    <source>
        <dbReference type="Proteomes" id="UP000320333"/>
    </source>
</evidence>
<keyword evidence="8" id="KW-0500">Molybdenum</keyword>
<dbReference type="GO" id="GO:0030151">
    <property type="term" value="F:molybdenum ion binding"/>
    <property type="evidence" value="ECO:0007669"/>
    <property type="project" value="InterPro"/>
</dbReference>
<organism evidence="16 17">
    <name type="scientific">Chytriomyces confervae</name>
    <dbReference type="NCBI Taxonomy" id="246404"/>
    <lineage>
        <taxon>Eukaryota</taxon>
        <taxon>Fungi</taxon>
        <taxon>Fungi incertae sedis</taxon>
        <taxon>Chytridiomycota</taxon>
        <taxon>Chytridiomycota incertae sedis</taxon>
        <taxon>Chytridiomycetes</taxon>
        <taxon>Chytridiales</taxon>
        <taxon>Chytriomycetaceae</taxon>
        <taxon>Chytriomyces</taxon>
    </lineage>
</organism>
<dbReference type="InterPro" id="IPR014756">
    <property type="entry name" value="Ig_E-set"/>
</dbReference>
<dbReference type="InterPro" id="IPR001199">
    <property type="entry name" value="Cyt_B5-like_heme/steroid-bd"/>
</dbReference>
<dbReference type="GO" id="GO:0005758">
    <property type="term" value="C:mitochondrial intermembrane space"/>
    <property type="evidence" value="ECO:0007669"/>
    <property type="project" value="UniProtKB-SubCell"/>
</dbReference>
<dbReference type="InterPro" id="IPR000572">
    <property type="entry name" value="OxRdtase_Mopterin-bd_dom"/>
</dbReference>
<dbReference type="PROSITE" id="PS50255">
    <property type="entry name" value="CYTOCHROME_B5_2"/>
    <property type="match status" value="1"/>
</dbReference>
<comment type="subcellular location">
    <subcellularLocation>
        <location evidence="3">Mitochondrion intermembrane space</location>
    </subcellularLocation>
</comment>
<protein>
    <recommendedName>
        <fullName evidence="7">Nitrate reductase [NADPH]</fullName>
        <ecNumber evidence="6">1.7.1.3</ecNumber>
        <ecNumber evidence="5">1.8.3.1</ecNumber>
    </recommendedName>
</protein>
<evidence type="ECO:0000259" key="15">
    <source>
        <dbReference type="PROSITE" id="PS50255"/>
    </source>
</evidence>
<evidence type="ECO:0000256" key="2">
    <source>
        <dbReference type="ARBA" id="ARBA00001970"/>
    </source>
</evidence>
<dbReference type="EMBL" id="QEAP01000090">
    <property type="protein sequence ID" value="TPX75211.1"/>
    <property type="molecule type" value="Genomic_DNA"/>
</dbReference>
<dbReference type="PRINTS" id="PR00363">
    <property type="entry name" value="CYTOCHROMEB5"/>
</dbReference>
<evidence type="ECO:0000256" key="7">
    <source>
        <dbReference type="ARBA" id="ARBA00015499"/>
    </source>
</evidence>
<dbReference type="SUPFAM" id="SSF56524">
    <property type="entry name" value="Oxidoreductase molybdopterin-binding domain"/>
    <property type="match status" value="1"/>
</dbReference>
<dbReference type="EC" id="1.7.1.3" evidence="6"/>
<keyword evidence="17" id="KW-1185">Reference proteome</keyword>
<comment type="cofactor">
    <cofactor evidence="2">
        <name>heme b</name>
        <dbReference type="ChEBI" id="CHEBI:60344"/>
    </cofactor>
</comment>
<evidence type="ECO:0000256" key="4">
    <source>
        <dbReference type="ARBA" id="ARBA00004971"/>
    </source>
</evidence>
<dbReference type="SUPFAM" id="SSF81296">
    <property type="entry name" value="E set domains"/>
    <property type="match status" value="1"/>
</dbReference>
<feature type="domain" description="Cytochrome b5 heme-binding" evidence="15">
    <location>
        <begin position="96"/>
        <end position="174"/>
    </location>
</feature>
<evidence type="ECO:0000256" key="13">
    <source>
        <dbReference type="ARBA" id="ARBA00023128"/>
    </source>
</evidence>
<name>A0A507FFS9_9FUNG</name>
<dbReference type="PRINTS" id="PR00407">
    <property type="entry name" value="EUMOPTERIN"/>
</dbReference>
<dbReference type="Pfam" id="PF03404">
    <property type="entry name" value="Mo-co_dimer"/>
    <property type="match status" value="1"/>
</dbReference>
<comment type="catalytic activity">
    <reaction evidence="14">
        <text>nitrite + NADP(+) + H2O = nitrate + NADPH + H(+)</text>
        <dbReference type="Rhea" id="RHEA:19061"/>
        <dbReference type="ChEBI" id="CHEBI:15377"/>
        <dbReference type="ChEBI" id="CHEBI:15378"/>
        <dbReference type="ChEBI" id="CHEBI:16301"/>
        <dbReference type="ChEBI" id="CHEBI:17632"/>
        <dbReference type="ChEBI" id="CHEBI:57783"/>
        <dbReference type="ChEBI" id="CHEBI:58349"/>
        <dbReference type="EC" id="1.7.1.3"/>
    </reaction>
</comment>
<comment type="caution">
    <text evidence="16">The sequence shown here is derived from an EMBL/GenBank/DDBJ whole genome shotgun (WGS) entry which is preliminary data.</text>
</comment>
<dbReference type="Pfam" id="PF00173">
    <property type="entry name" value="Cyt-b5"/>
    <property type="match status" value="1"/>
</dbReference>
<dbReference type="GO" id="GO:0008482">
    <property type="term" value="F:sulfite oxidase activity"/>
    <property type="evidence" value="ECO:0007669"/>
    <property type="project" value="UniProtKB-EC"/>
</dbReference>
<dbReference type="PANTHER" id="PTHR19372:SF7">
    <property type="entry name" value="SULFITE OXIDASE, MITOCHONDRIAL"/>
    <property type="match status" value="1"/>
</dbReference>
<evidence type="ECO:0000256" key="6">
    <source>
        <dbReference type="ARBA" id="ARBA00012673"/>
    </source>
</evidence>
<comment type="cofactor">
    <cofactor evidence="1">
        <name>Mo-molybdopterin</name>
        <dbReference type="ChEBI" id="CHEBI:71302"/>
    </cofactor>
</comment>
<reference evidence="16 17" key="1">
    <citation type="journal article" date="2019" name="Sci. Rep.">
        <title>Comparative genomics of chytrid fungi reveal insights into the obligate biotrophic and pathogenic lifestyle of Synchytrium endobioticum.</title>
        <authorList>
            <person name="van de Vossenberg B.T.L.H."/>
            <person name="Warris S."/>
            <person name="Nguyen H.D.T."/>
            <person name="van Gent-Pelzer M.P.E."/>
            <person name="Joly D.L."/>
            <person name="van de Geest H.C."/>
            <person name="Bonants P.J.M."/>
            <person name="Smith D.S."/>
            <person name="Levesque C.A."/>
            <person name="van der Lee T.A.J."/>
        </authorList>
    </citation>
    <scope>NUCLEOTIDE SEQUENCE [LARGE SCALE GENOMIC DNA]</scope>
    <source>
        <strain evidence="16 17">CBS 675.73</strain>
    </source>
</reference>
<dbReference type="PANTHER" id="PTHR19372">
    <property type="entry name" value="SULFITE REDUCTASE"/>
    <property type="match status" value="1"/>
</dbReference>
<dbReference type="InterPro" id="IPR036374">
    <property type="entry name" value="OxRdtase_Mopterin-bd_sf"/>
</dbReference>
<evidence type="ECO:0000256" key="10">
    <source>
        <dbReference type="ARBA" id="ARBA00022723"/>
    </source>
</evidence>
<dbReference type="GO" id="GO:0050464">
    <property type="term" value="F:nitrate reductase (NADPH) activity"/>
    <property type="evidence" value="ECO:0007669"/>
    <property type="project" value="UniProtKB-EC"/>
</dbReference>
<dbReference type="Pfam" id="PF00174">
    <property type="entry name" value="Oxidored_molyb"/>
    <property type="match status" value="1"/>
</dbReference>
<evidence type="ECO:0000256" key="9">
    <source>
        <dbReference type="ARBA" id="ARBA00022617"/>
    </source>
</evidence>
<dbReference type="SUPFAM" id="SSF55856">
    <property type="entry name" value="Cytochrome b5-like heme/steroid binding domain"/>
    <property type="match status" value="1"/>
</dbReference>
<dbReference type="FunFam" id="3.90.420.10:FF:000002">
    <property type="entry name" value="sulfite oxidase, mitochondrial"/>
    <property type="match status" value="1"/>
</dbReference>
<sequence>MRRAQQQLAATATATRPRFTASLLTHAAATATPLLRPFTTTTQARSSTPFQPTRRSLSLMAALAAASLLAAGTSYFAQESKAQPATTSETDSALAAKFFSRDEVRKHTSKEKRVWVTKGDGVYDITEFVDVHPGGERILLAAGYSIDPFWAIFSVHNSAETLELLEEYRIGNLLPKDDDPSYNALKDDTKAITQALERLFKNDPVRDPQLMTRSERPCNAETPPEKLTDDFVTPNNLFFVRNHLPVPEMDAHVEIEFDAPWMPDTVKVSLEDLKRKYEHLDVMTTLQCAGNRRKEMHDAKPVKGLQWTQGAISNAVWTGVPLKKVIEDVCGPIPKEYEDKLQHVHFHGAEGYGASIPIAKALDPRGDVLITFKMNGTELPRDHGGPVRALVPGHVAARSVKWVSKITLAEDESESHWQRRDYKGFGPSKTLEESKYEDSLSIQEMPVQSCITVPQPGQVVDVNQRAVDSRDEKSVAVKGYAWSGGGRGIVRVDVSGDGGKTWIDAKLRRPGQQQGREWAWTHWEANVPIPENSLNGGKGSVEIVCKAVDTSYNEQPEKMESVYNVRGVLVSAWHRVKVEGILKAMTDRTSNGNTNQ</sequence>
<evidence type="ECO:0000256" key="8">
    <source>
        <dbReference type="ARBA" id="ARBA00022505"/>
    </source>
</evidence>
<dbReference type="Gene3D" id="3.90.420.10">
    <property type="entry name" value="Oxidoreductase, molybdopterin-binding domain"/>
    <property type="match status" value="1"/>
</dbReference>
<dbReference type="InterPro" id="IPR008335">
    <property type="entry name" value="Mopterin_OxRdtase_euk"/>
</dbReference>
<evidence type="ECO:0000256" key="14">
    <source>
        <dbReference type="ARBA" id="ARBA00049155"/>
    </source>
</evidence>
<dbReference type="Gene3D" id="2.60.40.650">
    <property type="match status" value="1"/>
</dbReference>
<comment type="pathway">
    <text evidence="4">Energy metabolism; sulfur metabolism.</text>
</comment>
<dbReference type="AlphaFoldDB" id="A0A507FFS9"/>
<keyword evidence="11" id="KW-0560">Oxidoreductase</keyword>
<evidence type="ECO:0000313" key="16">
    <source>
        <dbReference type="EMBL" id="TPX75211.1"/>
    </source>
</evidence>
<dbReference type="InterPro" id="IPR005066">
    <property type="entry name" value="MoCF_OxRdtse_dimer"/>
</dbReference>
<dbReference type="OrthoDB" id="10051395at2759"/>